<dbReference type="InterPro" id="IPR001279">
    <property type="entry name" value="Metallo-B-lactamas"/>
</dbReference>
<proteinExistence type="predicted"/>
<dbReference type="Gene3D" id="3.60.15.10">
    <property type="entry name" value="Ribonuclease Z/Hydroxyacylglutathione hydrolase-like"/>
    <property type="match status" value="1"/>
</dbReference>
<keyword evidence="4 6" id="KW-1133">Transmembrane helix</keyword>
<feature type="transmembrane region" description="Helical" evidence="6">
    <location>
        <begin position="38"/>
        <end position="56"/>
    </location>
</feature>
<evidence type="ECO:0000256" key="1">
    <source>
        <dbReference type="ARBA" id="ARBA00004651"/>
    </source>
</evidence>
<dbReference type="Proteomes" id="UP000002601">
    <property type="component" value="Chromosome"/>
</dbReference>
<feature type="transmembrane region" description="Helical" evidence="6">
    <location>
        <begin position="295"/>
        <end position="310"/>
    </location>
</feature>
<feature type="transmembrane region" description="Helical" evidence="6">
    <location>
        <begin position="316"/>
        <end position="333"/>
    </location>
</feature>
<dbReference type="KEGG" id="dsa:Desal_2179"/>
<protein>
    <submittedName>
        <fullName evidence="8">DNA internalization-related competence protein ComEC/Rec2</fullName>
    </submittedName>
</protein>
<dbReference type="PANTHER" id="PTHR30619:SF7">
    <property type="entry name" value="BETA-LACTAMASE DOMAIN PROTEIN"/>
    <property type="match status" value="1"/>
</dbReference>
<feature type="domain" description="Metallo-beta-lactamase" evidence="7">
    <location>
        <begin position="554"/>
        <end position="756"/>
    </location>
</feature>
<dbReference type="SMART" id="SM00849">
    <property type="entry name" value="Lactamase_B"/>
    <property type="match status" value="1"/>
</dbReference>
<feature type="transmembrane region" description="Helical" evidence="6">
    <location>
        <begin position="365"/>
        <end position="385"/>
    </location>
</feature>
<keyword evidence="2" id="KW-1003">Cell membrane</keyword>
<evidence type="ECO:0000256" key="6">
    <source>
        <dbReference type="SAM" id="Phobius"/>
    </source>
</evidence>
<dbReference type="InterPro" id="IPR025405">
    <property type="entry name" value="DUF4131"/>
</dbReference>
<dbReference type="GO" id="GO:0030420">
    <property type="term" value="P:establishment of competence for transformation"/>
    <property type="evidence" value="ECO:0007669"/>
    <property type="project" value="InterPro"/>
</dbReference>
<dbReference type="eggNOG" id="COG0658">
    <property type="taxonomic scope" value="Bacteria"/>
</dbReference>
<accession>C6BW34</accession>
<feature type="transmembrane region" description="Helical" evidence="6">
    <location>
        <begin position="12"/>
        <end position="32"/>
    </location>
</feature>
<dbReference type="Pfam" id="PF03772">
    <property type="entry name" value="Competence"/>
    <property type="match status" value="1"/>
</dbReference>
<dbReference type="InterPro" id="IPR036866">
    <property type="entry name" value="RibonucZ/Hydroxyglut_hydro"/>
</dbReference>
<keyword evidence="3 6" id="KW-0812">Transmembrane</keyword>
<name>C6BW34_MARSD</name>
<dbReference type="NCBIfam" id="TIGR00361">
    <property type="entry name" value="ComEC_Rec2"/>
    <property type="match status" value="1"/>
</dbReference>
<dbReference type="InterPro" id="IPR004797">
    <property type="entry name" value="Competence_ComEC/Rec2"/>
</dbReference>
<evidence type="ECO:0000256" key="2">
    <source>
        <dbReference type="ARBA" id="ARBA00022475"/>
    </source>
</evidence>
<dbReference type="InterPro" id="IPR035681">
    <property type="entry name" value="ComA-like_MBL"/>
</dbReference>
<organism evidence="8 9">
    <name type="scientific">Maridesulfovibrio salexigens (strain ATCC 14822 / DSM 2638 / NCIMB 8403 / VKM B-1763)</name>
    <name type="common">Desulfovibrio salexigens</name>
    <dbReference type="NCBI Taxonomy" id="526222"/>
    <lineage>
        <taxon>Bacteria</taxon>
        <taxon>Pseudomonadati</taxon>
        <taxon>Thermodesulfobacteriota</taxon>
        <taxon>Desulfovibrionia</taxon>
        <taxon>Desulfovibrionales</taxon>
        <taxon>Desulfovibrionaceae</taxon>
        <taxon>Maridesulfovibrio</taxon>
    </lineage>
</organism>
<sequence length="801" mass="88563">MQQVADNLIKKSRPGIPGLFLWQVLVPAFAFGILSIQWMLPSLAALLVYLFLVFFFRPEKGAAFGMLVLFSIGHWYGNFVLPPGPGPMPDWMAAREKVQLSGTIHSIKGAPGNRLKILLENVSCQSKSAITDLGGYLNWTWDKPGQFPFVGQQVSFVARVKPIHGFRNSGLWDYDFYCRTKDIRYRTYTQGKIKNGGLKPYETHGLQKLRASLREHILKNAPPTDGGAIFPALLAGDRFYLSRDSVELIRRAGVSHILALSGLHVGFLVAMGFGLAWLIGLIYPRIYLRLPKMRLGVLLSAVPVLCYLWLGQFSPSLLRAVCMFGFWGLLMFFNRGRVLLDGLFLAVVVILSFSPLSVFDLGFQLSVLAVAGISLFYPVFARLMPSGHSLLAKAARFVLAVFFVSLSANIALLPIIIWNFGVLTPNFLFNILFVPIIGSVVMPICGVGGLLFSYISPELSHSLFGLGAKVFEWLLQLVRDAVSLGLLPEYAFYRPHWEGLLIYYLVLGAVLLVIYGNSRQARLMLFLVVLLFGVRLSGEFGPERVRMDVLDTGQSQCVVITGPKGTRTVVDGGGGFGRTFDMGRSIVGPWLTYGHLPRVDNIFMTHGDRDHAGGLAFLLEKFSVSRFYSNGDIPSGRIGERFKAAFETKEIDAQTLVSGDNVVLEPGLIMEVLHPSSDFEGSRNDRSLYLRLLWNGHPLLSISGDLDRKGIRSVLKGSQDLSSSVLVLPHHGSAGSYSPELYERVDPEIAVAACGFLNRFKFVAKKVVRELDKRHVCMYTTSAHGIVSVEWDSDGTVITAP</sequence>
<feature type="transmembrane region" description="Helical" evidence="6">
    <location>
        <begin position="497"/>
        <end position="515"/>
    </location>
</feature>
<feature type="transmembrane region" description="Helical" evidence="6">
    <location>
        <begin position="397"/>
        <end position="421"/>
    </location>
</feature>
<reference evidence="8 9" key="1">
    <citation type="submission" date="2009-06" db="EMBL/GenBank/DDBJ databases">
        <title>Complete sequence of Desulfovibrio salexigens DSM 2638.</title>
        <authorList>
            <consortium name="US DOE Joint Genome Institute"/>
            <person name="Lucas S."/>
            <person name="Copeland A."/>
            <person name="Lapidus A."/>
            <person name="Glavina del Rio T."/>
            <person name="Tice H."/>
            <person name="Bruce D."/>
            <person name="Goodwin L."/>
            <person name="Pitluck S."/>
            <person name="Munk A.C."/>
            <person name="Brettin T."/>
            <person name="Detter J.C."/>
            <person name="Han C."/>
            <person name="Tapia R."/>
            <person name="Larimer F."/>
            <person name="Land M."/>
            <person name="Hauser L."/>
            <person name="Kyrpides N."/>
            <person name="Anderson I."/>
            <person name="Wall J.D."/>
            <person name="Arkin A.P."/>
            <person name="Dehal P."/>
            <person name="Chivian D."/>
            <person name="Giles B."/>
            <person name="Hazen T.C."/>
        </authorList>
    </citation>
    <scope>NUCLEOTIDE SEQUENCE [LARGE SCALE GENOMIC DNA]</scope>
    <source>
        <strain evidence="9">ATCC 14822 / DSM 2638 / NCIMB 8403 / VKM B-1763</strain>
    </source>
</reference>
<dbReference type="CDD" id="cd07731">
    <property type="entry name" value="ComA-like_MBL-fold"/>
    <property type="match status" value="1"/>
</dbReference>
<evidence type="ECO:0000313" key="9">
    <source>
        <dbReference type="Proteomes" id="UP000002601"/>
    </source>
</evidence>
<dbReference type="NCBIfam" id="TIGR00360">
    <property type="entry name" value="ComEC_N-term"/>
    <property type="match status" value="1"/>
</dbReference>
<feature type="transmembrane region" description="Helical" evidence="6">
    <location>
        <begin position="338"/>
        <end position="359"/>
    </location>
</feature>
<dbReference type="InterPro" id="IPR004477">
    <property type="entry name" value="ComEC_N"/>
</dbReference>
<comment type="subcellular location">
    <subcellularLocation>
        <location evidence="1">Cell membrane</location>
        <topology evidence="1">Multi-pass membrane protein</topology>
    </subcellularLocation>
</comment>
<feature type="transmembrane region" description="Helical" evidence="6">
    <location>
        <begin position="427"/>
        <end position="452"/>
    </location>
</feature>
<evidence type="ECO:0000256" key="4">
    <source>
        <dbReference type="ARBA" id="ARBA00022989"/>
    </source>
</evidence>
<dbReference type="HOGENOM" id="CLU_010363_2_0_7"/>
<dbReference type="InterPro" id="IPR052159">
    <property type="entry name" value="Competence_DNA_uptake"/>
</dbReference>
<gene>
    <name evidence="8" type="ordered locus">Desal_2179</name>
</gene>
<dbReference type="SUPFAM" id="SSF56281">
    <property type="entry name" value="Metallo-hydrolase/oxidoreductase"/>
    <property type="match status" value="1"/>
</dbReference>
<dbReference type="GO" id="GO:0005886">
    <property type="term" value="C:plasma membrane"/>
    <property type="evidence" value="ECO:0007669"/>
    <property type="project" value="UniProtKB-SubCell"/>
</dbReference>
<dbReference type="OrthoDB" id="9790149at2"/>
<evidence type="ECO:0000259" key="7">
    <source>
        <dbReference type="SMART" id="SM00849"/>
    </source>
</evidence>
<evidence type="ECO:0000256" key="5">
    <source>
        <dbReference type="ARBA" id="ARBA00023136"/>
    </source>
</evidence>
<dbReference type="Pfam" id="PF00753">
    <property type="entry name" value="Lactamase_B"/>
    <property type="match status" value="1"/>
</dbReference>
<keyword evidence="5 6" id="KW-0472">Membrane</keyword>
<dbReference type="STRING" id="526222.Desal_2179"/>
<dbReference type="PANTHER" id="PTHR30619">
    <property type="entry name" value="DNA INTERNALIZATION/COMPETENCE PROTEIN COMEC/REC2"/>
    <property type="match status" value="1"/>
</dbReference>
<dbReference type="EMBL" id="CP001649">
    <property type="protein sequence ID" value="ACS80237.1"/>
    <property type="molecule type" value="Genomic_DNA"/>
</dbReference>
<feature type="transmembrane region" description="Helical" evidence="6">
    <location>
        <begin position="257"/>
        <end position="283"/>
    </location>
</feature>
<dbReference type="eggNOG" id="COG2333">
    <property type="taxonomic scope" value="Bacteria"/>
</dbReference>
<keyword evidence="9" id="KW-1185">Reference proteome</keyword>
<dbReference type="AlphaFoldDB" id="C6BW34"/>
<dbReference type="Pfam" id="PF13567">
    <property type="entry name" value="DUF4131"/>
    <property type="match status" value="1"/>
</dbReference>
<evidence type="ECO:0000256" key="3">
    <source>
        <dbReference type="ARBA" id="ARBA00022692"/>
    </source>
</evidence>
<evidence type="ECO:0000313" key="8">
    <source>
        <dbReference type="EMBL" id="ACS80237.1"/>
    </source>
</evidence>
<dbReference type="RefSeq" id="WP_015852053.1">
    <property type="nucleotide sequence ID" value="NC_012881.1"/>
</dbReference>
<feature type="transmembrane region" description="Helical" evidence="6">
    <location>
        <begin position="63"/>
        <end position="81"/>
    </location>
</feature>